<keyword evidence="2" id="KW-1185">Reference proteome</keyword>
<comment type="caution">
    <text evidence="1">The sequence shown here is derived from an EMBL/GenBank/DDBJ whole genome shotgun (WGS) entry which is preliminary data.</text>
</comment>
<gene>
    <name evidence="1" type="ORF">QE152_g19765</name>
</gene>
<evidence type="ECO:0000313" key="1">
    <source>
        <dbReference type="EMBL" id="KAK9722225.1"/>
    </source>
</evidence>
<name>A0AAW1KPK3_POPJA</name>
<dbReference type="Proteomes" id="UP001458880">
    <property type="component" value="Unassembled WGS sequence"/>
</dbReference>
<dbReference type="EMBL" id="JASPKY010000190">
    <property type="protein sequence ID" value="KAK9722225.1"/>
    <property type="molecule type" value="Genomic_DNA"/>
</dbReference>
<reference evidence="1 2" key="1">
    <citation type="journal article" date="2024" name="BMC Genomics">
        <title>De novo assembly and annotation of Popillia japonica's genome with initial clues to its potential as an invasive pest.</title>
        <authorList>
            <person name="Cucini C."/>
            <person name="Boschi S."/>
            <person name="Funari R."/>
            <person name="Cardaioli E."/>
            <person name="Iannotti N."/>
            <person name="Marturano G."/>
            <person name="Paoli F."/>
            <person name="Bruttini M."/>
            <person name="Carapelli A."/>
            <person name="Frati F."/>
            <person name="Nardi F."/>
        </authorList>
    </citation>
    <scope>NUCLEOTIDE SEQUENCE [LARGE SCALE GENOMIC DNA]</scope>
    <source>
        <strain evidence="1">DMR45628</strain>
    </source>
</reference>
<dbReference type="AlphaFoldDB" id="A0AAW1KPK3"/>
<accession>A0AAW1KPK3</accession>
<protein>
    <submittedName>
        <fullName evidence="1">Uncharacterized protein</fullName>
    </submittedName>
</protein>
<proteinExistence type="predicted"/>
<evidence type="ECO:0000313" key="2">
    <source>
        <dbReference type="Proteomes" id="UP001458880"/>
    </source>
</evidence>
<sequence>MNSGAVFCLQTNPVSIYAHLMDVKKIGEGEGNDIRSAAFPRDRHLEMVEWDGLFAVLYFREIVIWRWWSDGLGRNPAGGAIRSIYNRSGRSGVAYGAGLGVAENGDFGEPTAPAGFGGHHPP</sequence>
<organism evidence="1 2">
    <name type="scientific">Popillia japonica</name>
    <name type="common">Japanese beetle</name>
    <dbReference type="NCBI Taxonomy" id="7064"/>
    <lineage>
        <taxon>Eukaryota</taxon>
        <taxon>Metazoa</taxon>
        <taxon>Ecdysozoa</taxon>
        <taxon>Arthropoda</taxon>
        <taxon>Hexapoda</taxon>
        <taxon>Insecta</taxon>
        <taxon>Pterygota</taxon>
        <taxon>Neoptera</taxon>
        <taxon>Endopterygota</taxon>
        <taxon>Coleoptera</taxon>
        <taxon>Polyphaga</taxon>
        <taxon>Scarabaeiformia</taxon>
        <taxon>Scarabaeidae</taxon>
        <taxon>Rutelinae</taxon>
        <taxon>Popillia</taxon>
    </lineage>
</organism>